<proteinExistence type="predicted"/>
<accession>A0A540M1N9</accession>
<dbReference type="AlphaFoldDB" id="A0A540M1N9"/>
<organism evidence="1 2">
    <name type="scientific">Malus baccata</name>
    <name type="common">Siberian crab apple</name>
    <name type="synonym">Pyrus baccata</name>
    <dbReference type="NCBI Taxonomy" id="106549"/>
    <lineage>
        <taxon>Eukaryota</taxon>
        <taxon>Viridiplantae</taxon>
        <taxon>Streptophyta</taxon>
        <taxon>Embryophyta</taxon>
        <taxon>Tracheophyta</taxon>
        <taxon>Spermatophyta</taxon>
        <taxon>Magnoliopsida</taxon>
        <taxon>eudicotyledons</taxon>
        <taxon>Gunneridae</taxon>
        <taxon>Pentapetalae</taxon>
        <taxon>rosids</taxon>
        <taxon>fabids</taxon>
        <taxon>Rosales</taxon>
        <taxon>Rosaceae</taxon>
        <taxon>Amygdaloideae</taxon>
        <taxon>Maleae</taxon>
        <taxon>Malus</taxon>
    </lineage>
</organism>
<dbReference type="EMBL" id="VIEB01000389">
    <property type="protein sequence ID" value="TQD92670.1"/>
    <property type="molecule type" value="Genomic_DNA"/>
</dbReference>
<comment type="caution">
    <text evidence="1">The sequence shown here is derived from an EMBL/GenBank/DDBJ whole genome shotgun (WGS) entry which is preliminary data.</text>
</comment>
<gene>
    <name evidence="1" type="ORF">C1H46_021781</name>
</gene>
<name>A0A540M1N9_MALBA</name>
<evidence type="ECO:0000313" key="1">
    <source>
        <dbReference type="EMBL" id="TQD92670.1"/>
    </source>
</evidence>
<protein>
    <submittedName>
        <fullName evidence="1">Uncharacterized protein</fullName>
    </submittedName>
</protein>
<reference evidence="1 2" key="1">
    <citation type="journal article" date="2019" name="G3 (Bethesda)">
        <title>Sequencing of a Wild Apple (Malus baccata) Genome Unravels the Differences Between Cultivated and Wild Apple Species Regarding Disease Resistance and Cold Tolerance.</title>
        <authorList>
            <person name="Chen X."/>
        </authorList>
    </citation>
    <scope>NUCLEOTIDE SEQUENCE [LARGE SCALE GENOMIC DNA]</scope>
    <source>
        <strain evidence="2">cv. Shandingzi</strain>
        <tissue evidence="1">Leaves</tissue>
    </source>
</reference>
<keyword evidence="2" id="KW-1185">Reference proteome</keyword>
<dbReference type="Proteomes" id="UP000315295">
    <property type="component" value="Unassembled WGS sequence"/>
</dbReference>
<sequence>MIALVHEAWEYPGHKRLKHTVEIKDVTEHVLPFLPAKTLSRFRAVRKEWDDLITIISSASCLNKSLSEPFAMACLAAKVVMERTPTTFATPLPRNGARFPEMNGELCYLLTRNEEYAYTLDIYSDQDMSLKHMIVLGLESFNNFNKELTALSCVNNEVVIFDFGKRLHAYILKTGKAKILRSGDGIDDDGYVRYIPYMNNLVHIHPSYMSSILSVDPGAKLAS</sequence>
<evidence type="ECO:0000313" key="2">
    <source>
        <dbReference type="Proteomes" id="UP000315295"/>
    </source>
</evidence>